<reference evidence="6 7" key="1">
    <citation type="submission" date="2019-05" db="EMBL/GenBank/DDBJ databases">
        <title>Burkholderia sp. DHOD12, isolated from subtropical forest soil.</title>
        <authorList>
            <person name="Gao Z.-H."/>
            <person name="Qiu L.-H."/>
        </authorList>
    </citation>
    <scope>NUCLEOTIDE SEQUENCE [LARGE SCALE GENOMIC DNA]</scope>
    <source>
        <strain evidence="6 7">DHOD12</strain>
    </source>
</reference>
<dbReference type="CDD" id="cd17535">
    <property type="entry name" value="REC_NarL-like"/>
    <property type="match status" value="1"/>
</dbReference>
<protein>
    <submittedName>
        <fullName evidence="6">Response regulator transcription factor</fullName>
    </submittedName>
</protein>
<feature type="domain" description="HTH luxR-type" evidence="4">
    <location>
        <begin position="140"/>
        <end position="205"/>
    </location>
</feature>
<dbReference type="PROSITE" id="PS50110">
    <property type="entry name" value="RESPONSE_REGULATORY"/>
    <property type="match status" value="1"/>
</dbReference>
<dbReference type="SUPFAM" id="SSF52172">
    <property type="entry name" value="CheY-like"/>
    <property type="match status" value="1"/>
</dbReference>
<dbReference type="AlphaFoldDB" id="A0A4P8ITR0"/>
<dbReference type="Proteomes" id="UP000298656">
    <property type="component" value="Chromosome 1"/>
</dbReference>
<proteinExistence type="predicted"/>
<evidence type="ECO:0000256" key="1">
    <source>
        <dbReference type="ARBA" id="ARBA00022553"/>
    </source>
</evidence>
<keyword evidence="2" id="KW-0238">DNA-binding</keyword>
<evidence type="ECO:0000256" key="3">
    <source>
        <dbReference type="PROSITE-ProRule" id="PRU00169"/>
    </source>
</evidence>
<accession>A0A4P8ITR0</accession>
<dbReference type="Pfam" id="PF00196">
    <property type="entry name" value="GerE"/>
    <property type="match status" value="1"/>
</dbReference>
<dbReference type="PROSITE" id="PS50043">
    <property type="entry name" value="HTH_LUXR_2"/>
    <property type="match status" value="1"/>
</dbReference>
<evidence type="ECO:0000259" key="4">
    <source>
        <dbReference type="PROSITE" id="PS50043"/>
    </source>
</evidence>
<dbReference type="KEGG" id="tvl:FAZ95_19685"/>
<dbReference type="InterPro" id="IPR000792">
    <property type="entry name" value="Tscrpt_reg_LuxR_C"/>
</dbReference>
<feature type="modified residue" description="4-aspartylphosphate" evidence="3">
    <location>
        <position position="55"/>
    </location>
</feature>
<name>A0A4P8ITR0_9BURK</name>
<sequence length="213" mass="22814">MKIIITVADNHPTLIVGIKHELAGIPTLDVAGTACNSTEIVNLLSSVSCGILIIDYAMPGDEFGDGMALLSFLRQRYQDVRIIVFTSLGNPATAAGIARPGIQSVLDKVAEIGHLFSAIHAGATGMEQPKAPHNSRSLPNPVSAAELTRREAEVVRLYTSGMSINEIAALMKRTKQTISSQKMSAMHKLGIERDAELFRFAYETGLAGAAPWD</sequence>
<dbReference type="GO" id="GO:0006355">
    <property type="term" value="P:regulation of DNA-templated transcription"/>
    <property type="evidence" value="ECO:0007669"/>
    <property type="project" value="InterPro"/>
</dbReference>
<dbReference type="SMART" id="SM00448">
    <property type="entry name" value="REC"/>
    <property type="match status" value="1"/>
</dbReference>
<dbReference type="CDD" id="cd06170">
    <property type="entry name" value="LuxR_C_like"/>
    <property type="match status" value="1"/>
</dbReference>
<dbReference type="InterPro" id="IPR016032">
    <property type="entry name" value="Sig_transdc_resp-reg_C-effctor"/>
</dbReference>
<dbReference type="Pfam" id="PF00072">
    <property type="entry name" value="Response_reg"/>
    <property type="match status" value="1"/>
</dbReference>
<evidence type="ECO:0000256" key="2">
    <source>
        <dbReference type="ARBA" id="ARBA00023125"/>
    </source>
</evidence>
<dbReference type="InterPro" id="IPR058245">
    <property type="entry name" value="NreC/VraR/RcsB-like_REC"/>
</dbReference>
<evidence type="ECO:0000313" key="6">
    <source>
        <dbReference type="EMBL" id="QCP51175.1"/>
    </source>
</evidence>
<dbReference type="PRINTS" id="PR00038">
    <property type="entry name" value="HTHLUXR"/>
</dbReference>
<dbReference type="SMART" id="SM00421">
    <property type="entry name" value="HTH_LUXR"/>
    <property type="match status" value="1"/>
</dbReference>
<feature type="domain" description="Response regulatory" evidence="5">
    <location>
        <begin position="4"/>
        <end position="123"/>
    </location>
</feature>
<dbReference type="PANTHER" id="PTHR43214">
    <property type="entry name" value="TWO-COMPONENT RESPONSE REGULATOR"/>
    <property type="match status" value="1"/>
</dbReference>
<dbReference type="GO" id="GO:0003677">
    <property type="term" value="F:DNA binding"/>
    <property type="evidence" value="ECO:0007669"/>
    <property type="project" value="UniProtKB-KW"/>
</dbReference>
<dbReference type="InterPro" id="IPR001789">
    <property type="entry name" value="Sig_transdc_resp-reg_receiver"/>
</dbReference>
<evidence type="ECO:0000313" key="7">
    <source>
        <dbReference type="Proteomes" id="UP000298656"/>
    </source>
</evidence>
<dbReference type="Gene3D" id="3.40.50.2300">
    <property type="match status" value="1"/>
</dbReference>
<organism evidence="6 7">
    <name type="scientific">Trinickia violacea</name>
    <dbReference type="NCBI Taxonomy" id="2571746"/>
    <lineage>
        <taxon>Bacteria</taxon>
        <taxon>Pseudomonadati</taxon>
        <taxon>Pseudomonadota</taxon>
        <taxon>Betaproteobacteria</taxon>
        <taxon>Burkholderiales</taxon>
        <taxon>Burkholderiaceae</taxon>
        <taxon>Trinickia</taxon>
    </lineage>
</organism>
<dbReference type="InterPro" id="IPR036388">
    <property type="entry name" value="WH-like_DNA-bd_sf"/>
</dbReference>
<dbReference type="InterPro" id="IPR011006">
    <property type="entry name" value="CheY-like_superfamily"/>
</dbReference>
<dbReference type="PANTHER" id="PTHR43214:SF17">
    <property type="entry name" value="TRANSCRIPTIONAL REGULATORY PROTEIN RCSB"/>
    <property type="match status" value="1"/>
</dbReference>
<evidence type="ECO:0000259" key="5">
    <source>
        <dbReference type="PROSITE" id="PS50110"/>
    </source>
</evidence>
<dbReference type="OrthoDB" id="8585266at2"/>
<keyword evidence="7" id="KW-1185">Reference proteome</keyword>
<dbReference type="EMBL" id="CP040077">
    <property type="protein sequence ID" value="QCP51175.1"/>
    <property type="molecule type" value="Genomic_DNA"/>
</dbReference>
<keyword evidence="1 3" id="KW-0597">Phosphoprotein</keyword>
<dbReference type="RefSeq" id="WP_137333981.1">
    <property type="nucleotide sequence ID" value="NZ_CP040077.1"/>
</dbReference>
<dbReference type="Gene3D" id="1.10.10.10">
    <property type="entry name" value="Winged helix-like DNA-binding domain superfamily/Winged helix DNA-binding domain"/>
    <property type="match status" value="1"/>
</dbReference>
<dbReference type="SUPFAM" id="SSF46894">
    <property type="entry name" value="C-terminal effector domain of the bipartite response regulators"/>
    <property type="match status" value="1"/>
</dbReference>
<dbReference type="GO" id="GO:0000160">
    <property type="term" value="P:phosphorelay signal transduction system"/>
    <property type="evidence" value="ECO:0007669"/>
    <property type="project" value="InterPro"/>
</dbReference>
<dbReference type="InterPro" id="IPR039420">
    <property type="entry name" value="WalR-like"/>
</dbReference>
<gene>
    <name evidence="6" type="ORF">FAZ95_19685</name>
</gene>